<comment type="similarity">
    <text evidence="1">Belongs to the WD repeat G protein beta family. Ribosomal protein RACK1 subfamily.</text>
</comment>
<protein>
    <submittedName>
        <fullName evidence="4">Uncharacterized protein</fullName>
    </submittedName>
</protein>
<dbReference type="InterPro" id="IPR045223">
    <property type="entry name" value="RACK1-like"/>
</dbReference>
<evidence type="ECO:0000313" key="5">
    <source>
        <dbReference type="Proteomes" id="UP001177003"/>
    </source>
</evidence>
<dbReference type="Proteomes" id="UP001177003">
    <property type="component" value="Chromosome 5"/>
</dbReference>
<keyword evidence="3" id="KW-0853">WD repeat</keyword>
<dbReference type="Gene3D" id="2.130.10.10">
    <property type="entry name" value="YVTN repeat-like/Quinoprotein amine dehydrogenase"/>
    <property type="match status" value="1"/>
</dbReference>
<dbReference type="InterPro" id="IPR015943">
    <property type="entry name" value="WD40/YVTN_repeat-like_dom_sf"/>
</dbReference>
<evidence type="ECO:0000256" key="2">
    <source>
        <dbReference type="ARBA" id="ARBA00023274"/>
    </source>
</evidence>
<sequence>MGASLTFASAQPLAYHSRGAYSSKEMADSLVLRSTMRAHTDWVIAIATPIDNSEIIVTSSRDRSIIVWRLMMQDKTYGGAHRRLTGHSHFVQDVVLSSDGQFALSDHSPSFLSLSNPRHSH</sequence>
<dbReference type="PROSITE" id="PS50082">
    <property type="entry name" value="WD_REPEATS_2"/>
    <property type="match status" value="1"/>
</dbReference>
<keyword evidence="2" id="KW-0687">Ribonucleoprotein</keyword>
<evidence type="ECO:0000256" key="1">
    <source>
        <dbReference type="ARBA" id="ARBA00007253"/>
    </source>
</evidence>
<dbReference type="PANTHER" id="PTHR19868">
    <property type="entry name" value="RECEPTOR FOR ACTIVATED PROTEIN KINASE C RACK1"/>
    <property type="match status" value="1"/>
</dbReference>
<gene>
    <name evidence="4" type="ORF">LSALG_LOCUS26794</name>
</gene>
<dbReference type="GO" id="GO:0045182">
    <property type="term" value="F:translation regulator activity"/>
    <property type="evidence" value="ECO:0007669"/>
    <property type="project" value="InterPro"/>
</dbReference>
<evidence type="ECO:0000313" key="4">
    <source>
        <dbReference type="EMBL" id="CAI9287431.1"/>
    </source>
</evidence>
<accession>A0AA35Z7Y9</accession>
<dbReference type="AlphaFoldDB" id="A0AA35Z7Y9"/>
<evidence type="ECO:0000256" key="3">
    <source>
        <dbReference type="PROSITE-ProRule" id="PRU00221"/>
    </source>
</evidence>
<dbReference type="EMBL" id="OX465081">
    <property type="protein sequence ID" value="CAI9287431.1"/>
    <property type="molecule type" value="Genomic_DNA"/>
</dbReference>
<dbReference type="SMART" id="SM00320">
    <property type="entry name" value="WD40"/>
    <property type="match status" value="1"/>
</dbReference>
<dbReference type="GO" id="GO:1990904">
    <property type="term" value="C:ribonucleoprotein complex"/>
    <property type="evidence" value="ECO:0007669"/>
    <property type="project" value="UniProtKB-KW"/>
</dbReference>
<proteinExistence type="inferred from homology"/>
<dbReference type="SUPFAM" id="SSF50978">
    <property type="entry name" value="WD40 repeat-like"/>
    <property type="match status" value="1"/>
</dbReference>
<dbReference type="InterPro" id="IPR001680">
    <property type="entry name" value="WD40_rpt"/>
</dbReference>
<dbReference type="Pfam" id="PF00400">
    <property type="entry name" value="WD40"/>
    <property type="match status" value="1"/>
</dbReference>
<feature type="repeat" description="WD" evidence="3">
    <location>
        <begin position="36"/>
        <end position="70"/>
    </location>
</feature>
<name>A0AA35Z7Y9_LACSI</name>
<dbReference type="InterPro" id="IPR036322">
    <property type="entry name" value="WD40_repeat_dom_sf"/>
</dbReference>
<organism evidence="4 5">
    <name type="scientific">Lactuca saligna</name>
    <name type="common">Willowleaf lettuce</name>
    <dbReference type="NCBI Taxonomy" id="75948"/>
    <lineage>
        <taxon>Eukaryota</taxon>
        <taxon>Viridiplantae</taxon>
        <taxon>Streptophyta</taxon>
        <taxon>Embryophyta</taxon>
        <taxon>Tracheophyta</taxon>
        <taxon>Spermatophyta</taxon>
        <taxon>Magnoliopsida</taxon>
        <taxon>eudicotyledons</taxon>
        <taxon>Gunneridae</taxon>
        <taxon>Pentapetalae</taxon>
        <taxon>asterids</taxon>
        <taxon>campanulids</taxon>
        <taxon>Asterales</taxon>
        <taxon>Asteraceae</taxon>
        <taxon>Cichorioideae</taxon>
        <taxon>Cichorieae</taxon>
        <taxon>Lactucinae</taxon>
        <taxon>Lactuca</taxon>
    </lineage>
</organism>
<keyword evidence="5" id="KW-1185">Reference proteome</keyword>
<dbReference type="GO" id="GO:0043022">
    <property type="term" value="F:ribosome binding"/>
    <property type="evidence" value="ECO:0007669"/>
    <property type="project" value="InterPro"/>
</dbReference>
<reference evidence="4" key="1">
    <citation type="submission" date="2023-04" db="EMBL/GenBank/DDBJ databases">
        <authorList>
            <person name="Vijverberg K."/>
            <person name="Xiong W."/>
            <person name="Schranz E."/>
        </authorList>
    </citation>
    <scope>NUCLEOTIDE SEQUENCE</scope>
</reference>